<dbReference type="GO" id="GO:0009247">
    <property type="term" value="P:glycolipid biosynthetic process"/>
    <property type="evidence" value="ECO:0007669"/>
    <property type="project" value="InterPro"/>
</dbReference>
<evidence type="ECO:0000256" key="8">
    <source>
        <dbReference type="ARBA" id="ARBA00023136"/>
    </source>
</evidence>
<dbReference type="Proteomes" id="UP000225706">
    <property type="component" value="Unassembled WGS sequence"/>
</dbReference>
<evidence type="ECO:0000256" key="2">
    <source>
        <dbReference type="ARBA" id="ARBA00008124"/>
    </source>
</evidence>
<evidence type="ECO:0000256" key="3">
    <source>
        <dbReference type="ARBA" id="ARBA00022679"/>
    </source>
</evidence>
<dbReference type="GO" id="GO:0000139">
    <property type="term" value="C:Golgi membrane"/>
    <property type="evidence" value="ECO:0007669"/>
    <property type="project" value="UniProtKB-SubCell"/>
</dbReference>
<keyword evidence="9" id="KW-0325">Glycoprotein</keyword>
<evidence type="ECO:0000313" key="11">
    <source>
        <dbReference type="Proteomes" id="UP000225706"/>
    </source>
</evidence>
<dbReference type="EMBL" id="LSMT01000163">
    <property type="protein sequence ID" value="PFX24941.1"/>
    <property type="molecule type" value="Genomic_DNA"/>
</dbReference>
<keyword evidence="4" id="KW-0812">Transmembrane</keyword>
<accession>A0A2B4S4X5</accession>
<keyword evidence="11" id="KW-1185">Reference proteome</keyword>
<keyword evidence="5" id="KW-0735">Signal-anchor</keyword>
<evidence type="ECO:0000256" key="5">
    <source>
        <dbReference type="ARBA" id="ARBA00022968"/>
    </source>
</evidence>
<dbReference type="PANTHER" id="PTHR14647:SF87">
    <property type="entry name" value="PUTATIVE-RELATED"/>
    <property type="match status" value="1"/>
</dbReference>
<dbReference type="InterPro" id="IPR027417">
    <property type="entry name" value="P-loop_NTPase"/>
</dbReference>
<dbReference type="Gene3D" id="3.40.50.300">
    <property type="entry name" value="P-loop containing nucleotide triphosphate hydrolases"/>
    <property type="match status" value="2"/>
</dbReference>
<evidence type="ECO:0000256" key="1">
    <source>
        <dbReference type="ARBA" id="ARBA00004323"/>
    </source>
</evidence>
<dbReference type="PANTHER" id="PTHR14647">
    <property type="entry name" value="GALACTOSE-3-O-SULFOTRANSFERASE"/>
    <property type="match status" value="1"/>
</dbReference>
<keyword evidence="6" id="KW-1133">Transmembrane helix</keyword>
<sequence>MEVNPLEQSTDKPKLYCEPVNNILFLKTHKTGSSTMTNILNRYGDTKGLIFAMPAAKKSYSFYWPLSFSLRFTQILRWKSPNILCNHARYNKAPLNWLFPKETTRYVTLLREPTQHFESIFNFFFLGKRFKGLENVSSPLEKFLQNATAYLREANQTKNPGLLKLMKNPALFDLGLDTKYHDDPIIVQNYIGFLQKEFDLVMLMEYFDESLVLLKRRLCWKIDDILYFKLNERRNTDKQNLSSDVKEKIVKWNSGDKLLYDTFKRDLWKMIAEEGADFFKDLVIFRRQLKLIKKACLQEGDFLTKPYAGRLVRGYAVKANISESLNESCGRMIMNEIPYLDYHREKLSRQLLAIDKHENQEQATHVWNKRIWAACAPDSNKRLRLADIMRVRFYKKASCCLVFSIVMLIFLSLQLYEEYDVFTSRMSERELSSRGSGLDSQPRSCKPESNILFLKTHKTGSSTITNMLNRYGDKNDLIITLPVKSFLFQWPSLFRLSFVESTHGKPPNILCNHARYNKVPMNWLFPKENSRYITILRDPVMQFESIFNFFHMWYRFYGLQQASFKLEAFLDNSTLYFDQIKEKVGRYITLNLIKNPALFDLGLDTDFHENLTAVRHYIQFLAQEFDIVMLMDYFDESLVLLKRRFCWQFEDILYFKLNERGKQHVRNNALSKKVRKQIKTWNAGDVLLYDYFNQTLWRKIREEGPEFYRDLSIFRQKLKAIKRACVQEEKVLTPLIPRQRLFVHGYALRSNISKELNDTCHKMTLNEVPFMDYHRDKKKKKFDAIDMSVNKP</sequence>
<keyword evidence="7" id="KW-0333">Golgi apparatus</keyword>
<evidence type="ECO:0000313" key="10">
    <source>
        <dbReference type="EMBL" id="PFX24941.1"/>
    </source>
</evidence>
<evidence type="ECO:0000256" key="9">
    <source>
        <dbReference type="ARBA" id="ARBA00023180"/>
    </source>
</evidence>
<name>A0A2B4S4X5_STYPI</name>
<dbReference type="GO" id="GO:0001733">
    <property type="term" value="F:galactosylceramide sulfotransferase activity"/>
    <property type="evidence" value="ECO:0007669"/>
    <property type="project" value="InterPro"/>
</dbReference>
<dbReference type="Pfam" id="PF06990">
    <property type="entry name" value="Gal-3-0_sulfotr"/>
    <property type="match status" value="2"/>
</dbReference>
<dbReference type="OrthoDB" id="514299at2759"/>
<keyword evidence="3 10" id="KW-0808">Transferase</keyword>
<dbReference type="InterPro" id="IPR009729">
    <property type="entry name" value="Gal-3-0_sulfotransfrase"/>
</dbReference>
<evidence type="ECO:0000256" key="4">
    <source>
        <dbReference type="ARBA" id="ARBA00022692"/>
    </source>
</evidence>
<keyword evidence="8" id="KW-0472">Membrane</keyword>
<dbReference type="AlphaFoldDB" id="A0A2B4S4X5"/>
<dbReference type="SUPFAM" id="SSF52540">
    <property type="entry name" value="P-loop containing nucleoside triphosphate hydrolases"/>
    <property type="match status" value="2"/>
</dbReference>
<comment type="similarity">
    <text evidence="2">Belongs to the galactose-3-O-sulfotransferase family.</text>
</comment>
<comment type="subcellular location">
    <subcellularLocation>
        <location evidence="1">Golgi apparatus membrane</location>
        <topology evidence="1">Single-pass type II membrane protein</topology>
    </subcellularLocation>
</comment>
<reference evidence="11" key="1">
    <citation type="journal article" date="2017" name="bioRxiv">
        <title>Comparative analysis of the genomes of Stylophora pistillata and Acropora digitifera provides evidence for extensive differences between species of corals.</title>
        <authorList>
            <person name="Voolstra C.R."/>
            <person name="Li Y."/>
            <person name="Liew Y.J."/>
            <person name="Baumgarten S."/>
            <person name="Zoccola D."/>
            <person name="Flot J.-F."/>
            <person name="Tambutte S."/>
            <person name="Allemand D."/>
            <person name="Aranda M."/>
        </authorList>
    </citation>
    <scope>NUCLEOTIDE SEQUENCE [LARGE SCALE GENOMIC DNA]</scope>
</reference>
<organism evidence="10 11">
    <name type="scientific">Stylophora pistillata</name>
    <name type="common">Smooth cauliflower coral</name>
    <dbReference type="NCBI Taxonomy" id="50429"/>
    <lineage>
        <taxon>Eukaryota</taxon>
        <taxon>Metazoa</taxon>
        <taxon>Cnidaria</taxon>
        <taxon>Anthozoa</taxon>
        <taxon>Hexacorallia</taxon>
        <taxon>Scleractinia</taxon>
        <taxon>Astrocoeniina</taxon>
        <taxon>Pocilloporidae</taxon>
        <taxon>Stylophora</taxon>
    </lineage>
</organism>
<evidence type="ECO:0000256" key="7">
    <source>
        <dbReference type="ARBA" id="ARBA00023034"/>
    </source>
</evidence>
<evidence type="ECO:0000256" key="6">
    <source>
        <dbReference type="ARBA" id="ARBA00022989"/>
    </source>
</evidence>
<protein>
    <submittedName>
        <fullName evidence="10">Galactosylceramide sulfotransferase</fullName>
    </submittedName>
</protein>
<gene>
    <name evidence="10" type="primary">GAL3ST1</name>
    <name evidence="10" type="ORF">AWC38_SpisGene10411</name>
</gene>
<proteinExistence type="inferred from homology"/>
<comment type="caution">
    <text evidence="10">The sequence shown here is derived from an EMBL/GenBank/DDBJ whole genome shotgun (WGS) entry which is preliminary data.</text>
</comment>